<name>A0A4V1AET2_9ASCO</name>
<keyword evidence="6" id="KW-0256">Endoplasmic reticulum</keyword>
<evidence type="ECO:0000259" key="14">
    <source>
        <dbReference type="PROSITE" id="PS50004"/>
    </source>
</evidence>
<evidence type="ECO:0000259" key="15">
    <source>
        <dbReference type="PROSITE" id="PS51847"/>
    </source>
</evidence>
<dbReference type="InterPro" id="IPR037761">
    <property type="entry name" value="C2A_Tricalbin"/>
</dbReference>
<keyword evidence="7 13" id="KW-1133">Transmembrane helix</keyword>
<dbReference type="Proteomes" id="UP000292447">
    <property type="component" value="Chromosome V"/>
</dbReference>
<feature type="domain" description="SMP-LTD" evidence="15">
    <location>
        <begin position="195"/>
        <end position="402"/>
    </location>
</feature>
<dbReference type="InterPro" id="IPR037762">
    <property type="entry name" value="C2C_Tricalbin"/>
</dbReference>
<feature type="coiled-coil region" evidence="11">
    <location>
        <begin position="838"/>
        <end position="865"/>
    </location>
</feature>
<dbReference type="GO" id="GO:0005789">
    <property type="term" value="C:endoplasmic reticulum membrane"/>
    <property type="evidence" value="ECO:0007669"/>
    <property type="project" value="UniProtKB-SubCell"/>
</dbReference>
<evidence type="ECO:0000313" key="17">
    <source>
        <dbReference type="Proteomes" id="UP000292447"/>
    </source>
</evidence>
<dbReference type="Pfam" id="PF00168">
    <property type="entry name" value="C2"/>
    <property type="match status" value="5"/>
</dbReference>
<evidence type="ECO:0000256" key="2">
    <source>
        <dbReference type="ARBA" id="ARBA00022448"/>
    </source>
</evidence>
<feature type="region of interest" description="Disordered" evidence="12">
    <location>
        <begin position="1205"/>
        <end position="1333"/>
    </location>
</feature>
<dbReference type="CDD" id="cd04044">
    <property type="entry name" value="C2A_Tricalbin-like"/>
    <property type="match status" value="1"/>
</dbReference>
<feature type="domain" description="C2" evidence="14">
    <location>
        <begin position="538"/>
        <end position="660"/>
    </location>
</feature>
<sequence>MVVARINNNPLIFFSFSYCLLTSQDRTPKDHEPNGSAANKDDVAQQNRERRAKQPHVQAPVDENEQEKAEKESNGKQAKQAKAQLKHSKPTFSWKPIGAWDMDPNVDKKRALEVTKAIEDYVIDHFYGDWFWNTVVPVGVCFFAYMFARWGFSVLWLIVVLLCASSVYRAEFRRFNRDIRDDMQRVHSLNRLEDELETMEWLNSFLAKFWVIYMPALSEMVLFQANDVLKDQAPGFGIEALSLEEFTLGSKAPRVDLIKSYTRKGKDHIEMDWAFLFTPNDTDDMTKNELKKKMNPKVALGVTVGKAFILKSLPILVEDMSFTGRMNIKLKLTDSFPHVKLVSVQFLEPPVIDYALKPVGGDTFGIDIMSFIPGLASFVNGLIHLNLRPMLYAPNSLDIDVEEIMAQQLNDSIGVLAVKVKRIVDLKSASEIKDNVFNPYVELTVLNNGEIAERTAVKKNTTNPVYLETKYLLVNALEGNHLAFNVFHLLPDKMEDQPLGIVDFSLAELLQEEVQENVTKNILESGKVVGKLEFDLRWHGALPPQVLDDGTKEENIDLETGIMKLSVFGAQDLDLSSSVIGMLNPYAEVYVNHELIKTLRRLRNTNEPDFGVTFEALVTQQLQTLVQVIVKDSAEDAIVGRLDTNLQDLVFESSRGQQWITAPPVLPGGNPAHFRIGAKWKAIALQNEETELYTDAPIGGLRVHLRECKGLINLESVGDVDPYVRVVQSGKLKAKTPIIANTSDPYFNQVFFLPVANEHQHILLEIMDAEAEGKDRALGLCAVSIKDFLKKNVEGYYLGYDGAEEVILQPVLYNGLSHGTMTYSVLFVPTLPVYTRAQAENLDELKRLKHEKAAEEEKQDAKNRELMKHHPGEYEWVEMQDDELPEPAKIEIPLEKAIKYRSGLAIVLILKAQFSKPDLYVHTLFDDHAFPSNVTPKAETRTLTLKTDAEAFIRDLPNSNVIFRIAKKREVEDSKHVVAEKSFSTLDLLERAYHKPLSIKINEKNTLVVQLEFIPSAVKLAPLDTVLDVGRVKLDILAGENLPPADSNGKLDPLVVVKLDGVEIHRTDKKRRTLDPLWNDAIEFPMLSRSRQVLLLEVYDWDLTHDDKLLGRARADLSTIVPNNSTPFKLALDTQGMLSLRATFRPEYVRPSLAAKGGLPIDLHDIAGAPLKIVGGGAGLATNAVGSGVGLVSDGVTKGGQFLKGFGRKRKEGGLAQGTPKQSIDENSLRTGNTRTSGAANSNNNADNADSVTDSDAGSGKDDDKDKDGDEKEDKRQGAPPPEEQIKDNRPPSIDGAVPNMAPELLPPPQKPNEFQGHRRGVSGASGISGSTDISRSTLSLGLDGIPGRINILAGTGFPSTLLEIKTTIVTAAKTKDVHKTRATKPIDGGHGWNETFVFRAPPDALLCFTVREHHHFGKNRVVGSAELRLLEFVDTDAVLPLQVGAGELKVNLRYVQTQL</sequence>
<dbReference type="InterPro" id="IPR000008">
    <property type="entry name" value="C2_dom"/>
</dbReference>
<keyword evidence="10 13" id="KW-0472">Membrane</keyword>
<comment type="subcellular location">
    <subcellularLocation>
        <location evidence="1">Endoplasmic reticulum membrane</location>
    </subcellularLocation>
</comment>
<dbReference type="InterPro" id="IPR035892">
    <property type="entry name" value="C2_domain_sf"/>
</dbReference>
<keyword evidence="5" id="KW-0677">Repeat</keyword>
<dbReference type="SMART" id="SM00239">
    <property type="entry name" value="C2"/>
    <property type="match status" value="5"/>
</dbReference>
<feature type="domain" description="C2" evidence="14">
    <location>
        <begin position="393"/>
        <end position="519"/>
    </location>
</feature>
<keyword evidence="3" id="KW-0597">Phosphoprotein</keyword>
<evidence type="ECO:0000256" key="9">
    <source>
        <dbReference type="ARBA" id="ARBA00023121"/>
    </source>
</evidence>
<dbReference type="PROSITE" id="PS50004">
    <property type="entry name" value="C2"/>
    <property type="match status" value="5"/>
</dbReference>
<evidence type="ECO:0000256" key="5">
    <source>
        <dbReference type="ARBA" id="ARBA00022737"/>
    </source>
</evidence>
<feature type="transmembrane region" description="Helical" evidence="13">
    <location>
        <begin position="154"/>
        <end position="170"/>
    </location>
</feature>
<feature type="compositionally biased region" description="Basic and acidic residues" evidence="12">
    <location>
        <begin position="26"/>
        <end position="49"/>
    </location>
</feature>
<evidence type="ECO:0000256" key="10">
    <source>
        <dbReference type="ARBA" id="ARBA00023136"/>
    </source>
</evidence>
<keyword evidence="11" id="KW-0175">Coiled coil</keyword>
<reference evidence="17" key="1">
    <citation type="submission" date="2019-03" db="EMBL/GenBank/DDBJ databases">
        <title>Snf2 controls pulcherriminic acid biosynthesis and connects pigmentation and antifungal activity of the yeast Metschnikowia pulcherrima.</title>
        <authorList>
            <person name="Gore-Lloyd D."/>
            <person name="Sumann I."/>
            <person name="Brachmann A.O."/>
            <person name="Schneeberger K."/>
            <person name="Ortiz-Merino R.A."/>
            <person name="Moreno-Beltran M."/>
            <person name="Schlaefli M."/>
            <person name="Kirner P."/>
            <person name="Santos Kron A."/>
            <person name="Wolfe K.H."/>
            <person name="Piel J."/>
            <person name="Ahrens C.H."/>
            <person name="Henk D."/>
            <person name="Freimoser F.M."/>
        </authorList>
    </citation>
    <scope>NUCLEOTIDE SEQUENCE [LARGE SCALE GENOMIC DNA]</scope>
    <source>
        <strain evidence="17">APC 1.2</strain>
    </source>
</reference>
<dbReference type="PANTHER" id="PTHR46980">
    <property type="entry name" value="TRICALBIN-1-RELATED"/>
    <property type="match status" value="1"/>
</dbReference>
<gene>
    <name evidence="16" type="primary">MPUL0E05490</name>
    <name evidence="16" type="ORF">METSCH_E05490</name>
</gene>
<feature type="domain" description="C2" evidence="14">
    <location>
        <begin position="679"/>
        <end position="800"/>
    </location>
</feature>
<feature type="domain" description="C2" evidence="14">
    <location>
        <begin position="1328"/>
        <end position="1444"/>
    </location>
</feature>
<keyword evidence="17" id="KW-1185">Reference proteome</keyword>
<proteinExistence type="predicted"/>
<dbReference type="CDD" id="cd04052">
    <property type="entry name" value="C2B_Tricalbin-like"/>
    <property type="match status" value="1"/>
</dbReference>
<organism evidence="16 17">
    <name type="scientific">Metschnikowia aff. pulcherrima</name>
    <dbReference type="NCBI Taxonomy" id="2163413"/>
    <lineage>
        <taxon>Eukaryota</taxon>
        <taxon>Fungi</taxon>
        <taxon>Dikarya</taxon>
        <taxon>Ascomycota</taxon>
        <taxon>Saccharomycotina</taxon>
        <taxon>Pichiomycetes</taxon>
        <taxon>Metschnikowiaceae</taxon>
        <taxon>Metschnikowia</taxon>
    </lineage>
</organism>
<dbReference type="GO" id="GO:0061817">
    <property type="term" value="P:endoplasmic reticulum-plasma membrane tethering"/>
    <property type="evidence" value="ECO:0007669"/>
    <property type="project" value="InterPro"/>
</dbReference>
<dbReference type="Pfam" id="PF24920">
    <property type="entry name" value="C2_TCB1"/>
    <property type="match status" value="1"/>
</dbReference>
<feature type="transmembrane region" description="Helical" evidence="13">
    <location>
        <begin position="130"/>
        <end position="148"/>
    </location>
</feature>
<feature type="domain" description="C2" evidence="14">
    <location>
        <begin position="1010"/>
        <end position="1130"/>
    </location>
</feature>
<dbReference type="EMBL" id="CP034460">
    <property type="protein sequence ID" value="QBM90303.1"/>
    <property type="molecule type" value="Genomic_DNA"/>
</dbReference>
<dbReference type="Pfam" id="PF25669">
    <property type="entry name" value="SMP_MUG190-like"/>
    <property type="match status" value="1"/>
</dbReference>
<evidence type="ECO:0000256" key="13">
    <source>
        <dbReference type="SAM" id="Phobius"/>
    </source>
</evidence>
<dbReference type="GO" id="GO:0006869">
    <property type="term" value="P:lipid transport"/>
    <property type="evidence" value="ECO:0007669"/>
    <property type="project" value="UniProtKB-KW"/>
</dbReference>
<dbReference type="InterPro" id="IPR017147">
    <property type="entry name" value="Tricalbin"/>
</dbReference>
<dbReference type="InterPro" id="IPR037765">
    <property type="entry name" value="C2B_Tricalbin"/>
</dbReference>
<keyword evidence="9" id="KW-0446">Lipid-binding</keyword>
<evidence type="ECO:0000256" key="4">
    <source>
        <dbReference type="ARBA" id="ARBA00022692"/>
    </source>
</evidence>
<evidence type="ECO:0000256" key="7">
    <source>
        <dbReference type="ARBA" id="ARBA00022989"/>
    </source>
</evidence>
<dbReference type="CDD" id="cd04045">
    <property type="entry name" value="C2C_Tricalbin-like"/>
    <property type="match status" value="1"/>
</dbReference>
<dbReference type="CDD" id="cd04040">
    <property type="entry name" value="C2D_Tricalbin-like"/>
    <property type="match status" value="1"/>
</dbReference>
<evidence type="ECO:0000256" key="11">
    <source>
        <dbReference type="SAM" id="Coils"/>
    </source>
</evidence>
<dbReference type="PANTHER" id="PTHR46980:SF1">
    <property type="entry name" value="TRICALBIN-3"/>
    <property type="match status" value="1"/>
</dbReference>
<evidence type="ECO:0000256" key="6">
    <source>
        <dbReference type="ARBA" id="ARBA00022824"/>
    </source>
</evidence>
<keyword evidence="8" id="KW-0445">Lipid transport</keyword>
<dbReference type="PROSITE" id="PS51847">
    <property type="entry name" value="SMP"/>
    <property type="match status" value="1"/>
</dbReference>
<feature type="transmembrane region" description="Helical" evidence="13">
    <location>
        <begin position="298"/>
        <end position="317"/>
    </location>
</feature>
<dbReference type="InterPro" id="IPR031468">
    <property type="entry name" value="SMP_LBD"/>
</dbReference>
<dbReference type="GO" id="GO:0071944">
    <property type="term" value="C:cell periphery"/>
    <property type="evidence" value="ECO:0007669"/>
    <property type="project" value="UniProtKB-ARBA"/>
</dbReference>
<evidence type="ECO:0000256" key="8">
    <source>
        <dbReference type="ARBA" id="ARBA00023055"/>
    </source>
</evidence>
<evidence type="ECO:0000256" key="3">
    <source>
        <dbReference type="ARBA" id="ARBA00022553"/>
    </source>
</evidence>
<protein>
    <submittedName>
        <fullName evidence="16">Ca2+-dependent lipid-binding protein, contains C2 domain</fullName>
    </submittedName>
</protein>
<evidence type="ECO:0000313" key="16">
    <source>
        <dbReference type="EMBL" id="QBM90303.1"/>
    </source>
</evidence>
<feature type="compositionally biased region" description="Basic and acidic residues" evidence="12">
    <location>
        <begin position="1259"/>
        <end position="1277"/>
    </location>
</feature>
<evidence type="ECO:0000256" key="12">
    <source>
        <dbReference type="SAM" id="MobiDB-lite"/>
    </source>
</evidence>
<dbReference type="InterPro" id="IPR052455">
    <property type="entry name" value="Tricalbin_domain"/>
</dbReference>
<dbReference type="SUPFAM" id="SSF49562">
    <property type="entry name" value="C2 domain (Calcium/lipid-binding domain, CaLB)"/>
    <property type="match status" value="5"/>
</dbReference>
<dbReference type="InterPro" id="IPR056910">
    <property type="entry name" value="TCB1-3_C2"/>
</dbReference>
<dbReference type="Gene3D" id="2.60.40.150">
    <property type="entry name" value="C2 domain"/>
    <property type="match status" value="5"/>
</dbReference>
<feature type="compositionally biased region" description="Low complexity" evidence="12">
    <location>
        <begin position="1237"/>
        <end position="1258"/>
    </location>
</feature>
<dbReference type="CDD" id="cd21678">
    <property type="entry name" value="SMP_TCB"/>
    <property type="match status" value="1"/>
</dbReference>
<dbReference type="STRING" id="2163413.A0A4V1AET2"/>
<accession>A0A4V1AET2</accession>
<keyword evidence="2" id="KW-0813">Transport</keyword>
<feature type="region of interest" description="Disordered" evidence="12">
    <location>
        <begin position="26"/>
        <end position="89"/>
    </location>
</feature>
<evidence type="ECO:0000256" key="1">
    <source>
        <dbReference type="ARBA" id="ARBA00004586"/>
    </source>
</evidence>
<keyword evidence="4 13" id="KW-0812">Transmembrane</keyword>
<dbReference type="GO" id="GO:0008289">
    <property type="term" value="F:lipid binding"/>
    <property type="evidence" value="ECO:0007669"/>
    <property type="project" value="UniProtKB-KW"/>
</dbReference>
<dbReference type="PIRSF" id="PIRSF037232">
    <property type="entry name" value="Tricalbin"/>
    <property type="match status" value="1"/>
</dbReference>
<dbReference type="InterPro" id="IPR037756">
    <property type="entry name" value="C2D_Tricalbin"/>
</dbReference>